<dbReference type="InterPro" id="IPR025559">
    <property type="entry name" value="Eis_dom"/>
</dbReference>
<protein>
    <submittedName>
        <fullName evidence="2">Sterol carrier protein domain-containing protein</fullName>
    </submittedName>
</protein>
<keyword evidence="3" id="KW-1185">Reference proteome</keyword>
<dbReference type="EMBL" id="JAWCTQ010000073">
    <property type="protein sequence ID" value="MDT9686580.1"/>
    <property type="molecule type" value="Genomic_DNA"/>
</dbReference>
<evidence type="ECO:0000313" key="2">
    <source>
        <dbReference type="EMBL" id="MDT9686580.1"/>
    </source>
</evidence>
<comment type="caution">
    <text evidence="2">The sequence shown here is derived from an EMBL/GenBank/DDBJ whole genome shotgun (WGS) entry which is preliminary data.</text>
</comment>
<dbReference type="Proteomes" id="UP001250181">
    <property type="component" value="Unassembled WGS sequence"/>
</dbReference>
<evidence type="ECO:0000313" key="3">
    <source>
        <dbReference type="Proteomes" id="UP001250181"/>
    </source>
</evidence>
<dbReference type="InterPro" id="IPR036527">
    <property type="entry name" value="SCP2_sterol-bd_dom_sf"/>
</dbReference>
<sequence>MRAEGDTASCEPTTAPADLRLGAAELGAAFLGGTALTALSAAGRVEELRPGSLARASAAFRDDREPWYPGGWAFPLY</sequence>
<dbReference type="SUPFAM" id="SSF55718">
    <property type="entry name" value="SCP-like"/>
    <property type="match status" value="1"/>
</dbReference>
<evidence type="ECO:0000259" key="1">
    <source>
        <dbReference type="Pfam" id="PF13530"/>
    </source>
</evidence>
<organism evidence="2 3">
    <name type="scientific">Streptomyces tamarix</name>
    <dbReference type="NCBI Taxonomy" id="3078565"/>
    <lineage>
        <taxon>Bacteria</taxon>
        <taxon>Bacillati</taxon>
        <taxon>Actinomycetota</taxon>
        <taxon>Actinomycetes</taxon>
        <taxon>Kitasatosporales</taxon>
        <taxon>Streptomycetaceae</taxon>
        <taxon>Streptomyces</taxon>
    </lineage>
</organism>
<proteinExistence type="predicted"/>
<reference evidence="2 3" key="1">
    <citation type="submission" date="2023-09" db="EMBL/GenBank/DDBJ databases">
        <title>Streptomyces sp. nov.: A antagonism against Alternaria gaisen Producing Streptochlin, Isolated from Tamarix root soil.</title>
        <authorList>
            <person name="Chen Y."/>
        </authorList>
    </citation>
    <scope>NUCLEOTIDE SEQUENCE [LARGE SCALE GENOMIC DNA]</scope>
    <source>
        <strain evidence="2 3">TRM76323</strain>
    </source>
</reference>
<name>A0ABU3QUW2_9ACTN</name>
<accession>A0ABU3QUW2</accession>
<dbReference type="Pfam" id="PF13530">
    <property type="entry name" value="SCP2_2"/>
    <property type="match status" value="1"/>
</dbReference>
<gene>
    <name evidence="2" type="ORF">RND61_31630</name>
</gene>
<dbReference type="RefSeq" id="WP_315881619.1">
    <property type="nucleotide sequence ID" value="NZ_JAWCTQ010000073.1"/>
</dbReference>
<dbReference type="Gene3D" id="3.30.1050.10">
    <property type="entry name" value="SCP2 sterol-binding domain"/>
    <property type="match status" value="1"/>
</dbReference>
<feature type="domain" description="Enhanced intracellular survival protein" evidence="1">
    <location>
        <begin position="6"/>
        <end position="68"/>
    </location>
</feature>